<dbReference type="GO" id="GO:0046872">
    <property type="term" value="F:metal ion binding"/>
    <property type="evidence" value="ECO:0007669"/>
    <property type="project" value="InterPro"/>
</dbReference>
<proteinExistence type="predicted"/>
<feature type="compositionally biased region" description="Polar residues" evidence="1">
    <location>
        <begin position="215"/>
        <end position="224"/>
    </location>
</feature>
<feature type="domain" description="DDHD" evidence="2">
    <location>
        <begin position="580"/>
        <end position="840"/>
    </location>
</feature>
<dbReference type="GO" id="GO:0005737">
    <property type="term" value="C:cytoplasm"/>
    <property type="evidence" value="ECO:0007669"/>
    <property type="project" value="TreeGrafter"/>
</dbReference>
<feature type="region of interest" description="Disordered" evidence="1">
    <location>
        <begin position="182"/>
        <end position="226"/>
    </location>
</feature>
<feature type="region of interest" description="Disordered" evidence="1">
    <location>
        <begin position="36"/>
        <end position="76"/>
    </location>
</feature>
<evidence type="ECO:0000313" key="4">
    <source>
        <dbReference type="Proteomes" id="UP000274822"/>
    </source>
</evidence>
<dbReference type="InterPro" id="IPR004177">
    <property type="entry name" value="DDHD_dom"/>
</dbReference>
<dbReference type="PANTHER" id="PTHR23509:SF10">
    <property type="entry name" value="LD21067P"/>
    <property type="match status" value="1"/>
</dbReference>
<feature type="region of interest" description="Disordered" evidence="1">
    <location>
        <begin position="296"/>
        <end position="363"/>
    </location>
</feature>
<feature type="compositionally biased region" description="Basic and acidic residues" evidence="1">
    <location>
        <begin position="316"/>
        <end position="331"/>
    </location>
</feature>
<keyword evidence="4" id="KW-1185">Reference proteome</keyword>
<dbReference type="PANTHER" id="PTHR23509">
    <property type="entry name" value="PA-PL1 PHOSPHOLIPASE FAMILY"/>
    <property type="match status" value="1"/>
</dbReference>
<reference evidence="3 4" key="1">
    <citation type="journal article" date="2018" name="New Phytol.">
        <title>Phylogenomics of Endogonaceae and evolution of mycorrhizas within Mucoromycota.</title>
        <authorList>
            <person name="Chang Y."/>
            <person name="Desiro A."/>
            <person name="Na H."/>
            <person name="Sandor L."/>
            <person name="Lipzen A."/>
            <person name="Clum A."/>
            <person name="Barry K."/>
            <person name="Grigoriev I.V."/>
            <person name="Martin F.M."/>
            <person name="Stajich J.E."/>
            <person name="Smith M.E."/>
            <person name="Bonito G."/>
            <person name="Spatafora J.W."/>
        </authorList>
    </citation>
    <scope>NUCLEOTIDE SEQUENCE [LARGE SCALE GENOMIC DNA]</scope>
    <source>
        <strain evidence="3 4">AD002</strain>
    </source>
</reference>
<dbReference type="Pfam" id="PF23465">
    <property type="entry name" value="DUF7131"/>
    <property type="match status" value="1"/>
</dbReference>
<dbReference type="GO" id="GO:0004620">
    <property type="term" value="F:phospholipase activity"/>
    <property type="evidence" value="ECO:0007669"/>
    <property type="project" value="TreeGrafter"/>
</dbReference>
<accession>A0A433QZD9</accession>
<evidence type="ECO:0000256" key="1">
    <source>
        <dbReference type="SAM" id="MobiDB-lite"/>
    </source>
</evidence>
<dbReference type="AlphaFoldDB" id="A0A433QZD9"/>
<sequence>MLNKRRSIAIVQPELDIPRLPVRWFHAVDVPISDPKVERLKKRTASGSRESSSVSSASTSTQTSSTPATKPKQSANWVAFSKRDSNTLEKAYLSDEPNPKVAVNEDYLFEVDVTQRTITPVFWDGPVYEVRRATWFMQGDSSKWIPCEENLSEQIELGYCKYRPWIPDPVITEDLTHSTSSDTAAVALGSSPPRPTTPKISGTPGPVTPHPPADSATSAGSHDQASPVIEEKKLEKQWNLLGRYLEQYVIYTGATTAWLLSDSLSSKVTKHIFTRLTNNSNLGGTRLLRGYPEVEKSVAPATTSPFSKSKQPTVDEAIKQQKGEKGEKGDAEDIVANVVGDKEDDETTQTRRELEDYANEESEENERKVDHLVFVIHGIGQKFADRLGQNFIHDVNVLRRTMKSAFSSVATHIGNPSRSNGIQVLPILWRQDITFGMAADEDNVERDMGMPELEDGQPTLDEITLEGVPNIRMIVSDVLLDVPLYMTPKYREQMMSIVAKEINRVYHLFVERNPHFSQNGKVSIYGHSLGSVLAFDILILQPLTSSEDAAVTKHQTHGQAPTSSFFAVPNQAQNSKLPILDFPVLNFFAVGSPIGVLLLLKGCKIGARKLLTISDNTSASSGSSASDPTPFCYPAVQNLYNIFHKADPVAYRLEPLIARHYTINLKPELIPYSKGGLKGVLDAGYNVGSDIATRAGAMYESLRTGLAVHLFMRNFKIKKEPDAPAASQQTQPRSLSPQPDGSSKSATRSRSNSDPSSSHDSNDGADNAHHIPPAHPEPLLSISAYTRGAQRLRALNINGRVDFCLQEGILENAYLSALNVHMNYWQDLDVAAFMVREVYRE</sequence>
<dbReference type="SMART" id="SM01127">
    <property type="entry name" value="DDHD"/>
    <property type="match status" value="1"/>
</dbReference>
<dbReference type="InterPro" id="IPR058055">
    <property type="entry name" value="PA-PLA1"/>
</dbReference>
<dbReference type="Pfam" id="PF02862">
    <property type="entry name" value="DDHD"/>
    <property type="match status" value="1"/>
</dbReference>
<dbReference type="Pfam" id="PF23463">
    <property type="entry name" value="WWE_2"/>
    <property type="match status" value="1"/>
</dbReference>
<dbReference type="Proteomes" id="UP000274822">
    <property type="component" value="Unassembled WGS sequence"/>
</dbReference>
<feature type="compositionally biased region" description="Polar residues" evidence="1">
    <location>
        <begin position="300"/>
        <end position="312"/>
    </location>
</feature>
<dbReference type="InterPro" id="IPR057826">
    <property type="entry name" value="WWE_C20G8.02"/>
</dbReference>
<evidence type="ECO:0000313" key="3">
    <source>
        <dbReference type="EMBL" id="RUS35148.1"/>
    </source>
</evidence>
<feature type="compositionally biased region" description="Basic and acidic residues" evidence="1">
    <location>
        <begin position="760"/>
        <end position="769"/>
    </location>
</feature>
<comment type="caution">
    <text evidence="3">The sequence shown here is derived from an EMBL/GenBank/DDBJ whole genome shotgun (WGS) entry which is preliminary data.</text>
</comment>
<evidence type="ECO:0000259" key="2">
    <source>
        <dbReference type="PROSITE" id="PS51043"/>
    </source>
</evidence>
<gene>
    <name evidence="3" type="ORF">BC938DRAFT_475237</name>
</gene>
<organism evidence="3 4">
    <name type="scientific">Jimgerdemannia flammicorona</name>
    <dbReference type="NCBI Taxonomy" id="994334"/>
    <lineage>
        <taxon>Eukaryota</taxon>
        <taxon>Fungi</taxon>
        <taxon>Fungi incertae sedis</taxon>
        <taxon>Mucoromycota</taxon>
        <taxon>Mucoromycotina</taxon>
        <taxon>Endogonomycetes</taxon>
        <taxon>Endogonales</taxon>
        <taxon>Endogonaceae</taxon>
        <taxon>Jimgerdemannia</taxon>
    </lineage>
</organism>
<dbReference type="PROSITE" id="PS51043">
    <property type="entry name" value="DDHD"/>
    <property type="match status" value="1"/>
</dbReference>
<dbReference type="InterPro" id="IPR055555">
    <property type="entry name" value="PA-PLA1_DUF7131"/>
</dbReference>
<feature type="compositionally biased region" description="Low complexity" evidence="1">
    <location>
        <begin position="742"/>
        <end position="759"/>
    </location>
</feature>
<dbReference type="EMBL" id="RBNJ01000201">
    <property type="protein sequence ID" value="RUS35148.1"/>
    <property type="molecule type" value="Genomic_DNA"/>
</dbReference>
<feature type="region of interest" description="Disordered" evidence="1">
    <location>
        <begin position="720"/>
        <end position="778"/>
    </location>
</feature>
<feature type="compositionally biased region" description="Low complexity" evidence="1">
    <location>
        <begin position="45"/>
        <end position="69"/>
    </location>
</feature>
<name>A0A433QZD9_9FUNG</name>
<feature type="compositionally biased region" description="Polar residues" evidence="1">
    <location>
        <begin position="726"/>
        <end position="741"/>
    </location>
</feature>
<protein>
    <submittedName>
        <fullName evidence="3">DDHD domain-containing protein</fullName>
    </submittedName>
</protein>